<proteinExistence type="predicted"/>
<protein>
    <recommendedName>
        <fullName evidence="3">TFIIB-type domain-containing protein</fullName>
    </recommendedName>
</protein>
<dbReference type="OrthoDB" id="27163at2157"/>
<dbReference type="InterPro" id="IPR013137">
    <property type="entry name" value="Znf_TFIIB"/>
</dbReference>
<dbReference type="AlphaFoldDB" id="A0A5N5U463"/>
<feature type="region of interest" description="Disordered" evidence="2">
    <location>
        <begin position="1"/>
        <end position="35"/>
    </location>
</feature>
<feature type="domain" description="TFIIB-type" evidence="3">
    <location>
        <begin position="101"/>
        <end position="132"/>
    </location>
</feature>
<keyword evidence="4" id="KW-0614">Plasmid</keyword>
<dbReference type="EMBL" id="QJOW01000006">
    <property type="protein sequence ID" value="KAB7513239.1"/>
    <property type="molecule type" value="Genomic_DNA"/>
</dbReference>
<keyword evidence="1" id="KW-0862">Zinc</keyword>
<geneLocation type="plasmid" evidence="4">
    <name>unnamed2</name>
</geneLocation>
<evidence type="ECO:0000313" key="5">
    <source>
        <dbReference type="Proteomes" id="UP000326302"/>
    </source>
</evidence>
<comment type="caution">
    <text evidence="4">The sequence shown here is derived from an EMBL/GenBank/DDBJ whole genome shotgun (WGS) entry which is preliminary data.</text>
</comment>
<organism evidence="4 5">
    <name type="scientific">Halosegnis rubeus</name>
    <dbReference type="NCBI Taxonomy" id="2212850"/>
    <lineage>
        <taxon>Archaea</taxon>
        <taxon>Methanobacteriati</taxon>
        <taxon>Methanobacteriota</taxon>
        <taxon>Stenosarchaea group</taxon>
        <taxon>Halobacteria</taxon>
        <taxon>Halobacteriales</taxon>
        <taxon>Natronomonadaceae</taxon>
        <taxon>Halosegnis</taxon>
    </lineage>
</organism>
<evidence type="ECO:0000259" key="3">
    <source>
        <dbReference type="PROSITE" id="PS51134"/>
    </source>
</evidence>
<keyword evidence="1" id="KW-0863">Zinc-finger</keyword>
<dbReference type="PROSITE" id="PS51134">
    <property type="entry name" value="ZF_TFIIB"/>
    <property type="match status" value="1"/>
</dbReference>
<feature type="region of interest" description="Disordered" evidence="2">
    <location>
        <begin position="51"/>
        <end position="106"/>
    </location>
</feature>
<accession>A0A5N5U463</accession>
<dbReference type="Proteomes" id="UP000326302">
    <property type="component" value="Unassembled WGS sequence"/>
</dbReference>
<gene>
    <name evidence="4" type="ORF">DMP03_12225</name>
</gene>
<keyword evidence="1" id="KW-0479">Metal-binding</keyword>
<sequence length="251" mass="28708">MEALDEIERRFEKKFQPENTDRHTVTRERYGVPPGAYQSWISIDSLPESLEAEALISPDDGTTSESEDDSVDQVRADPSDDESRRATQYGGPQDQGPDGDEIQECPGCGSMDLVANEKQGETICESCGLVVADKDEPGRDWSEYEFDSERDIGRDRSSWESLEDFNRELEHNNVDNSPPFETVTVGIIREPERTQRKYYRIEDAGEFFDGCWADDASMLRRIEESGIEPFEVVELPQTNWDILASKHQWPW</sequence>
<evidence type="ECO:0000313" key="4">
    <source>
        <dbReference type="EMBL" id="KAB7513239.1"/>
    </source>
</evidence>
<dbReference type="SUPFAM" id="SSF57783">
    <property type="entry name" value="Zinc beta-ribbon"/>
    <property type="match status" value="1"/>
</dbReference>
<evidence type="ECO:0000256" key="2">
    <source>
        <dbReference type="SAM" id="MobiDB-lite"/>
    </source>
</evidence>
<name>A0A5N5U463_9EURY</name>
<dbReference type="GO" id="GO:0008270">
    <property type="term" value="F:zinc ion binding"/>
    <property type="evidence" value="ECO:0007669"/>
    <property type="project" value="UniProtKB-KW"/>
</dbReference>
<reference evidence="4 5" key="1">
    <citation type="submission" date="2019-10" db="EMBL/GenBank/DDBJ databases">
        <title>Unraveling microbial dark matter from salterns through culturing: the case of the genus Halosegnis.</title>
        <authorList>
            <person name="Duran-Viseras A."/>
            <person name="Andrei A.-S."/>
            <person name="Vera-Gargallo B."/>
            <person name="Ghai R."/>
            <person name="Sanchez-Porro C."/>
            <person name="Ventosa A."/>
        </authorList>
    </citation>
    <scope>NUCLEOTIDE SEQUENCE [LARGE SCALE GENOMIC DNA]</scope>
    <source>
        <strain evidence="4 5">F17-44</strain>
        <plasmid evidence="4">unnamed2</plasmid>
    </source>
</reference>
<feature type="compositionally biased region" description="Basic and acidic residues" evidence="2">
    <location>
        <begin position="1"/>
        <end position="30"/>
    </location>
</feature>
<dbReference type="Pfam" id="PF08271">
    <property type="entry name" value="Zn_Ribbon_TF"/>
    <property type="match status" value="1"/>
</dbReference>
<dbReference type="Gene3D" id="2.20.25.10">
    <property type="match status" value="1"/>
</dbReference>
<evidence type="ECO:0000256" key="1">
    <source>
        <dbReference type="PROSITE-ProRule" id="PRU00469"/>
    </source>
</evidence>
<feature type="compositionally biased region" description="Basic and acidic residues" evidence="2">
    <location>
        <begin position="72"/>
        <end position="85"/>
    </location>
</feature>